<proteinExistence type="predicted"/>
<dbReference type="AlphaFoldDB" id="A0A6N9YQK0"/>
<evidence type="ECO:0000313" key="2">
    <source>
        <dbReference type="Proteomes" id="UP000469185"/>
    </source>
</evidence>
<dbReference type="RefSeq" id="WP_163819873.1">
    <property type="nucleotide sequence ID" value="NZ_JAAGOB010000009.1"/>
</dbReference>
<reference evidence="1 2" key="1">
    <citation type="submission" date="2020-02" db="EMBL/GenBank/DDBJ databases">
        <authorList>
            <person name="Li X.-J."/>
            <person name="Feng X.-M."/>
        </authorList>
    </citation>
    <scope>NUCLEOTIDE SEQUENCE [LARGE SCALE GENOMIC DNA]</scope>
    <source>
        <strain evidence="1 2">CGMCC 4.7225</strain>
    </source>
</reference>
<dbReference type="Proteomes" id="UP000469185">
    <property type="component" value="Unassembled WGS sequence"/>
</dbReference>
<dbReference type="EMBL" id="JAAGOB010000009">
    <property type="protein sequence ID" value="NED97099.1"/>
    <property type="molecule type" value="Genomic_DNA"/>
</dbReference>
<name>A0A6N9YQK0_9ACTN</name>
<comment type="caution">
    <text evidence="1">The sequence shown here is derived from an EMBL/GenBank/DDBJ whole genome shotgun (WGS) entry which is preliminary data.</text>
</comment>
<organism evidence="1 2">
    <name type="scientific">Phytoactinopolyspora alkaliphila</name>
    <dbReference type="NCBI Taxonomy" id="1783498"/>
    <lineage>
        <taxon>Bacteria</taxon>
        <taxon>Bacillati</taxon>
        <taxon>Actinomycetota</taxon>
        <taxon>Actinomycetes</taxon>
        <taxon>Jiangellales</taxon>
        <taxon>Jiangellaceae</taxon>
        <taxon>Phytoactinopolyspora</taxon>
    </lineage>
</organism>
<accession>A0A6N9YQK0</accession>
<keyword evidence="2" id="KW-1185">Reference proteome</keyword>
<sequence>MTASAEPLDEQQVDFLLFLVDEVDDLTCVVGAERPPPYCAVRVCLVLGSAVPWCELENVEDIGVGS</sequence>
<gene>
    <name evidence="1" type="ORF">G1H11_17505</name>
</gene>
<evidence type="ECO:0000313" key="1">
    <source>
        <dbReference type="EMBL" id="NED97099.1"/>
    </source>
</evidence>
<protein>
    <submittedName>
        <fullName evidence="1">Uncharacterized protein</fullName>
    </submittedName>
</protein>